<dbReference type="Pfam" id="PF20121">
    <property type="entry name" value="DUF6511"/>
    <property type="match status" value="1"/>
</dbReference>
<comment type="caution">
    <text evidence="1">The sequence shown here is derived from an EMBL/GenBank/DDBJ whole genome shotgun (WGS) entry which is preliminary data.</text>
</comment>
<name>A0A178HZ23_9HYPH</name>
<proteinExistence type="predicted"/>
<evidence type="ECO:0000313" key="2">
    <source>
        <dbReference type="Proteomes" id="UP000078389"/>
    </source>
</evidence>
<dbReference type="RefSeq" id="WP_067455000.1">
    <property type="nucleotide sequence ID" value="NZ_LVVY01000079.1"/>
</dbReference>
<dbReference type="InterPro" id="IPR045422">
    <property type="entry name" value="DUF6511"/>
</dbReference>
<gene>
    <name evidence="1" type="ORF">A3840_08825</name>
</gene>
<organism evidence="1 2">
    <name type="scientific">Devosia elaeis</name>
    <dbReference type="NCBI Taxonomy" id="1770058"/>
    <lineage>
        <taxon>Bacteria</taxon>
        <taxon>Pseudomonadati</taxon>
        <taxon>Pseudomonadota</taxon>
        <taxon>Alphaproteobacteria</taxon>
        <taxon>Hyphomicrobiales</taxon>
        <taxon>Devosiaceae</taxon>
        <taxon>Devosia</taxon>
    </lineage>
</organism>
<protein>
    <submittedName>
        <fullName evidence="1">Uncharacterized protein</fullName>
    </submittedName>
</protein>
<dbReference type="AlphaFoldDB" id="A0A178HZ23"/>
<accession>A0A178HZ23</accession>
<dbReference type="Proteomes" id="UP000078389">
    <property type="component" value="Unassembled WGS sequence"/>
</dbReference>
<dbReference type="STRING" id="1770058.A3840_08825"/>
<dbReference type="EMBL" id="LVVY01000079">
    <property type="protein sequence ID" value="OAM77720.1"/>
    <property type="molecule type" value="Genomic_DNA"/>
</dbReference>
<reference evidence="1 2" key="1">
    <citation type="submission" date="2016-03" db="EMBL/GenBank/DDBJ databases">
        <title>Genome sequencing of Devosia sp. S37.</title>
        <authorList>
            <person name="Mohd Nor M."/>
        </authorList>
    </citation>
    <scope>NUCLEOTIDE SEQUENCE [LARGE SCALE GENOMIC DNA]</scope>
    <source>
        <strain evidence="1 2">S37</strain>
    </source>
</reference>
<sequence>MTFTPTTAADRPAVCFCCGAEATGIGLGAASRSSPDPRWLCEECVAVGGPLYTAARRNLSPYEKAAVARAVDAVGGFLEEHGTDLAEWQADTAEQFVGAIWQACGRELRAVIQEGVGPW</sequence>
<keyword evidence="2" id="KW-1185">Reference proteome</keyword>
<evidence type="ECO:0000313" key="1">
    <source>
        <dbReference type="EMBL" id="OAM77720.1"/>
    </source>
</evidence>
<dbReference type="OrthoDB" id="8447695at2"/>